<dbReference type="Pfam" id="PF21530">
    <property type="entry name" value="Pif1_2B_dom"/>
    <property type="match status" value="1"/>
</dbReference>
<dbReference type="EMBL" id="BGPR01014724">
    <property type="protein sequence ID" value="GBN66441.1"/>
    <property type="molecule type" value="Genomic_DNA"/>
</dbReference>
<gene>
    <name evidence="2" type="ORF">AVEN_246826_1</name>
</gene>
<evidence type="ECO:0000313" key="2">
    <source>
        <dbReference type="EMBL" id="GBN66441.1"/>
    </source>
</evidence>
<dbReference type="GO" id="GO:0006260">
    <property type="term" value="P:DNA replication"/>
    <property type="evidence" value="ECO:0007669"/>
    <property type="project" value="TreeGrafter"/>
</dbReference>
<dbReference type="Proteomes" id="UP000499080">
    <property type="component" value="Unassembled WGS sequence"/>
</dbReference>
<dbReference type="InterPro" id="IPR049163">
    <property type="entry name" value="Pif1-like_2B_dom"/>
</dbReference>
<dbReference type="PANTHER" id="PTHR23274:SF48">
    <property type="entry name" value="ATP-DEPENDENT DNA HELICASE"/>
    <property type="match status" value="1"/>
</dbReference>
<accession>A0A4Y2QSZ0</accession>
<evidence type="ECO:0000313" key="3">
    <source>
        <dbReference type="Proteomes" id="UP000499080"/>
    </source>
</evidence>
<evidence type="ECO:0000259" key="1">
    <source>
        <dbReference type="Pfam" id="PF21530"/>
    </source>
</evidence>
<protein>
    <recommendedName>
        <fullName evidence="1">DNA helicase Pif1-like 2B domain-containing protein</fullName>
    </recommendedName>
</protein>
<dbReference type="OrthoDB" id="6428367at2759"/>
<comment type="caution">
    <text evidence="2">The sequence shown here is derived from an EMBL/GenBank/DDBJ whole genome shotgun (WGS) entry which is preliminary data.</text>
</comment>
<dbReference type="AlphaFoldDB" id="A0A4Y2QSZ0"/>
<name>A0A4Y2QSZ0_ARAVE</name>
<dbReference type="GO" id="GO:0005657">
    <property type="term" value="C:replication fork"/>
    <property type="evidence" value="ECO:0007669"/>
    <property type="project" value="TreeGrafter"/>
</dbReference>
<sequence>MFCLIFTVRYYKISFCRYGNGHYQGASYSVELFKILELSGAPSDKPRMIVGVPVLLIRNLDIPRLRNGTRLKITRLGTNVVKATVITDIWRRESVLIPLLPTIPKDLSSQLKRQQIPVKISFARLRARH</sequence>
<reference evidence="2 3" key="1">
    <citation type="journal article" date="2019" name="Sci. Rep.">
        <title>Orb-weaving spider Araneus ventricosus genome elucidates the spidroin gene catalogue.</title>
        <authorList>
            <person name="Kono N."/>
            <person name="Nakamura H."/>
            <person name="Ohtoshi R."/>
            <person name="Moran D.A.P."/>
            <person name="Shinohara A."/>
            <person name="Yoshida Y."/>
            <person name="Fujiwara M."/>
            <person name="Mori M."/>
            <person name="Tomita M."/>
            <person name="Arakawa K."/>
        </authorList>
    </citation>
    <scope>NUCLEOTIDE SEQUENCE [LARGE SCALE GENOMIC DNA]</scope>
</reference>
<proteinExistence type="predicted"/>
<organism evidence="2 3">
    <name type="scientific">Araneus ventricosus</name>
    <name type="common">Orbweaver spider</name>
    <name type="synonym">Epeira ventricosa</name>
    <dbReference type="NCBI Taxonomy" id="182803"/>
    <lineage>
        <taxon>Eukaryota</taxon>
        <taxon>Metazoa</taxon>
        <taxon>Ecdysozoa</taxon>
        <taxon>Arthropoda</taxon>
        <taxon>Chelicerata</taxon>
        <taxon>Arachnida</taxon>
        <taxon>Araneae</taxon>
        <taxon>Araneomorphae</taxon>
        <taxon>Entelegynae</taxon>
        <taxon>Araneoidea</taxon>
        <taxon>Araneidae</taxon>
        <taxon>Araneus</taxon>
    </lineage>
</organism>
<keyword evidence="3" id="KW-1185">Reference proteome</keyword>
<dbReference type="PANTHER" id="PTHR23274">
    <property type="entry name" value="DNA HELICASE-RELATED"/>
    <property type="match status" value="1"/>
</dbReference>
<feature type="domain" description="DNA helicase Pif1-like 2B" evidence="1">
    <location>
        <begin position="32"/>
        <end position="76"/>
    </location>
</feature>